<organism evidence="1 2">
    <name type="scientific">Phytophthora megakarya</name>
    <dbReference type="NCBI Taxonomy" id="4795"/>
    <lineage>
        <taxon>Eukaryota</taxon>
        <taxon>Sar</taxon>
        <taxon>Stramenopiles</taxon>
        <taxon>Oomycota</taxon>
        <taxon>Peronosporomycetes</taxon>
        <taxon>Peronosporales</taxon>
        <taxon>Peronosporaceae</taxon>
        <taxon>Phytophthora</taxon>
    </lineage>
</organism>
<comment type="caution">
    <text evidence="1">The sequence shown here is derived from an EMBL/GenBank/DDBJ whole genome shotgun (WGS) entry which is preliminary data.</text>
</comment>
<dbReference type="EMBL" id="NBNE01003904">
    <property type="protein sequence ID" value="OWZ06576.1"/>
    <property type="molecule type" value="Genomic_DNA"/>
</dbReference>
<evidence type="ECO:0000313" key="1">
    <source>
        <dbReference type="EMBL" id="OWZ06576.1"/>
    </source>
</evidence>
<keyword evidence="2" id="KW-1185">Reference proteome</keyword>
<sequence>MARVLVIVANVSPQRTTSENKKAKRGEVHLVPEHINPYQRVYICTHGWKNRVYRGTGHPQHIRLADCSFRFLVQACPKDTCKLQVKDDNFVHSHDITVENYAGLPSSRDLNDARVEARVEGMLSIGAKRSKIYDYLLEHDQHVIQSAVDNSATITSSLVR</sequence>
<proteinExistence type="predicted"/>
<name>A0A225VM30_9STRA</name>
<gene>
    <name evidence="1" type="ORF">PHMEG_00021148</name>
</gene>
<reference evidence="2" key="1">
    <citation type="submission" date="2017-03" db="EMBL/GenBank/DDBJ databases">
        <title>Phytopthora megakarya and P. palmivora, two closely related causual agents of cacao black pod achieved similar genome size and gene model numbers by different mechanisms.</title>
        <authorList>
            <person name="Ali S."/>
            <person name="Shao J."/>
            <person name="Larry D.J."/>
            <person name="Kronmiller B."/>
            <person name="Shen D."/>
            <person name="Strem M.D."/>
            <person name="Melnick R.L."/>
            <person name="Guiltinan M.J."/>
            <person name="Tyler B.M."/>
            <person name="Meinhardt L.W."/>
            <person name="Bailey B.A."/>
        </authorList>
    </citation>
    <scope>NUCLEOTIDE SEQUENCE [LARGE SCALE GENOMIC DNA]</scope>
    <source>
        <strain evidence="2">zdho120</strain>
    </source>
</reference>
<evidence type="ECO:0000313" key="2">
    <source>
        <dbReference type="Proteomes" id="UP000198211"/>
    </source>
</evidence>
<accession>A0A225VM30</accession>
<dbReference type="Proteomes" id="UP000198211">
    <property type="component" value="Unassembled WGS sequence"/>
</dbReference>
<dbReference type="AlphaFoldDB" id="A0A225VM30"/>
<protein>
    <submittedName>
        <fullName evidence="1">Uncharacterized protein</fullName>
    </submittedName>
</protein>